<keyword evidence="2" id="KW-0472">Membrane</keyword>
<accession>A0A7I8X2M8</accession>
<reference evidence="3" key="1">
    <citation type="submission" date="2020-09" db="EMBL/GenBank/DDBJ databases">
        <authorList>
            <person name="Kikuchi T."/>
        </authorList>
    </citation>
    <scope>NUCLEOTIDE SEQUENCE</scope>
    <source>
        <strain evidence="3">Ka4C1</strain>
    </source>
</reference>
<evidence type="ECO:0000313" key="3">
    <source>
        <dbReference type="EMBL" id="CAD5235068.1"/>
    </source>
</evidence>
<feature type="transmembrane region" description="Helical" evidence="2">
    <location>
        <begin position="239"/>
        <end position="260"/>
    </location>
</feature>
<feature type="compositionally biased region" description="Polar residues" evidence="1">
    <location>
        <begin position="116"/>
        <end position="149"/>
    </location>
</feature>
<keyword evidence="4" id="KW-1185">Reference proteome</keyword>
<feature type="compositionally biased region" description="Low complexity" evidence="1">
    <location>
        <begin position="43"/>
        <end position="63"/>
    </location>
</feature>
<feature type="transmembrane region" description="Helical" evidence="2">
    <location>
        <begin position="267"/>
        <end position="291"/>
    </location>
</feature>
<feature type="transmembrane region" description="Helical" evidence="2">
    <location>
        <begin position="311"/>
        <end position="336"/>
    </location>
</feature>
<dbReference type="Proteomes" id="UP000582659">
    <property type="component" value="Unassembled WGS sequence"/>
</dbReference>
<evidence type="ECO:0000256" key="2">
    <source>
        <dbReference type="SAM" id="Phobius"/>
    </source>
</evidence>
<dbReference type="EMBL" id="CAJFCV020000006">
    <property type="protein sequence ID" value="CAG9131242.1"/>
    <property type="molecule type" value="Genomic_DNA"/>
</dbReference>
<dbReference type="OrthoDB" id="5874973at2759"/>
<proteinExistence type="predicted"/>
<dbReference type="AlphaFoldDB" id="A0A7I8X2M8"/>
<dbReference type="Proteomes" id="UP000659654">
    <property type="component" value="Unassembled WGS sequence"/>
</dbReference>
<name>A0A7I8X2M8_BURXY</name>
<evidence type="ECO:0000256" key="1">
    <source>
        <dbReference type="SAM" id="MobiDB-lite"/>
    </source>
</evidence>
<feature type="region of interest" description="Disordered" evidence="1">
    <location>
        <begin position="43"/>
        <end position="73"/>
    </location>
</feature>
<gene>
    <name evidence="3" type="ORF">BXYJ_LOCUS15159</name>
</gene>
<sequence length="380" mass="42797">MVSVDLPSYIVIQYANPQLLCVPKNLKIAARNDSIELGEQWRASPACSSTTSTSSASNANVSNGTRSTAPENGYRHTTVTTIITEEEEKNGNNAPEWEGVQTVHRPKKVRLPSLGADSNMSFGHNDGTLPQQPRNSLNSELAQSTSFTNDPHKRQSSSAFTAVSEASSFQCDNSPFSAEDRAYYELEQALQYPVLPPNPHFFCCFDRFHITAISKVLCLLYVIFYGFLCYLSYDPNHAAAFLISVLVAISVGCCLVYAVFQWSKLCLMPFFLLQVILIMYTMVWMVFVVYAALSPGDSYVFKEMHQTFDNWMGICTQLWCWILLAALAVFFAFLAYSALLFWYEYQFIAEVDHFLKSIRKSSSNVSKENHETQNGARMQM</sequence>
<evidence type="ECO:0000313" key="4">
    <source>
        <dbReference type="Proteomes" id="UP000659654"/>
    </source>
</evidence>
<protein>
    <submittedName>
        <fullName evidence="3">(pine wood nematode) hypothetical protein</fullName>
    </submittedName>
</protein>
<feature type="region of interest" description="Disordered" evidence="1">
    <location>
        <begin position="85"/>
        <end position="155"/>
    </location>
</feature>
<keyword evidence="2" id="KW-1133">Transmembrane helix</keyword>
<organism evidence="3 4">
    <name type="scientific">Bursaphelenchus xylophilus</name>
    <name type="common">Pinewood nematode worm</name>
    <name type="synonym">Aphelenchoides xylophilus</name>
    <dbReference type="NCBI Taxonomy" id="6326"/>
    <lineage>
        <taxon>Eukaryota</taxon>
        <taxon>Metazoa</taxon>
        <taxon>Ecdysozoa</taxon>
        <taxon>Nematoda</taxon>
        <taxon>Chromadorea</taxon>
        <taxon>Rhabditida</taxon>
        <taxon>Tylenchina</taxon>
        <taxon>Tylenchomorpha</taxon>
        <taxon>Aphelenchoidea</taxon>
        <taxon>Aphelenchoididae</taxon>
        <taxon>Bursaphelenchus</taxon>
    </lineage>
</organism>
<feature type="transmembrane region" description="Helical" evidence="2">
    <location>
        <begin position="216"/>
        <end position="233"/>
    </location>
</feature>
<dbReference type="EMBL" id="CAJFDI010000006">
    <property type="protein sequence ID" value="CAD5235068.1"/>
    <property type="molecule type" value="Genomic_DNA"/>
</dbReference>
<keyword evidence="2" id="KW-0812">Transmembrane</keyword>
<comment type="caution">
    <text evidence="3">The sequence shown here is derived from an EMBL/GenBank/DDBJ whole genome shotgun (WGS) entry which is preliminary data.</text>
</comment>